<accession>A0A8X8BSZ0</accession>
<keyword evidence="1" id="KW-0677">Repeat</keyword>
<keyword evidence="2" id="KW-0393">Immunoglobulin domain</keyword>
<feature type="domain" description="Ig-like" evidence="3">
    <location>
        <begin position="1"/>
        <end position="56"/>
    </location>
</feature>
<dbReference type="EMBL" id="JAATIS010001837">
    <property type="protein sequence ID" value="KAG2465342.1"/>
    <property type="molecule type" value="Genomic_DNA"/>
</dbReference>
<dbReference type="Pfam" id="PF18362">
    <property type="entry name" value="THB"/>
    <property type="match status" value="1"/>
</dbReference>
<evidence type="ECO:0000259" key="3">
    <source>
        <dbReference type="PROSITE" id="PS50835"/>
    </source>
</evidence>
<feature type="domain" description="Ig-like" evidence="3">
    <location>
        <begin position="167"/>
        <end position="239"/>
    </location>
</feature>
<reference evidence="4 5" key="1">
    <citation type="journal article" date="2021" name="Cell">
        <title>Tracing the genetic footprints of vertebrate landing in non-teleost ray-finned fishes.</title>
        <authorList>
            <person name="Bi X."/>
            <person name="Wang K."/>
            <person name="Yang L."/>
            <person name="Pan H."/>
            <person name="Jiang H."/>
            <person name="Wei Q."/>
            <person name="Fang M."/>
            <person name="Yu H."/>
            <person name="Zhu C."/>
            <person name="Cai Y."/>
            <person name="He Y."/>
            <person name="Gan X."/>
            <person name="Zeng H."/>
            <person name="Yu D."/>
            <person name="Zhu Y."/>
            <person name="Jiang H."/>
            <person name="Qiu Q."/>
            <person name="Yang H."/>
            <person name="Zhang Y.E."/>
            <person name="Wang W."/>
            <person name="Zhu M."/>
            <person name="He S."/>
            <person name="Zhang G."/>
        </authorList>
    </citation>
    <scope>NUCLEOTIDE SEQUENCE [LARGE SCALE GENOMIC DNA]</scope>
    <source>
        <strain evidence="4">Bchr_013</strain>
    </source>
</reference>
<dbReference type="SUPFAM" id="SSF48726">
    <property type="entry name" value="Immunoglobulin"/>
    <property type="match status" value="3"/>
</dbReference>
<proteinExistence type="predicted"/>
<keyword evidence="5" id="KW-1185">Reference proteome</keyword>
<dbReference type="SMART" id="SM00409">
    <property type="entry name" value="IG"/>
    <property type="match status" value="3"/>
</dbReference>
<evidence type="ECO:0000313" key="5">
    <source>
        <dbReference type="Proteomes" id="UP000886611"/>
    </source>
</evidence>
<dbReference type="InterPro" id="IPR007110">
    <property type="entry name" value="Ig-like_dom"/>
</dbReference>
<feature type="non-terminal residue" evidence="4">
    <location>
        <position position="1"/>
    </location>
</feature>
<dbReference type="InterPro" id="IPR013783">
    <property type="entry name" value="Ig-like_fold"/>
</dbReference>
<evidence type="ECO:0000256" key="2">
    <source>
        <dbReference type="ARBA" id="ARBA00023319"/>
    </source>
</evidence>
<comment type="caution">
    <text evidence="4">The sequence shown here is derived from an EMBL/GenBank/DDBJ whole genome shotgun (WGS) entry which is preliminary data.</text>
</comment>
<feature type="non-terminal residue" evidence="4">
    <location>
        <position position="347"/>
    </location>
</feature>
<evidence type="ECO:0000256" key="1">
    <source>
        <dbReference type="ARBA" id="ARBA00022737"/>
    </source>
</evidence>
<dbReference type="CDD" id="cd00096">
    <property type="entry name" value="Ig"/>
    <property type="match status" value="1"/>
</dbReference>
<dbReference type="InterPro" id="IPR050964">
    <property type="entry name" value="Striated_Muscle_Regulatory"/>
</dbReference>
<dbReference type="PANTHER" id="PTHR13817">
    <property type="entry name" value="TITIN"/>
    <property type="match status" value="1"/>
</dbReference>
<dbReference type="Pfam" id="PF07679">
    <property type="entry name" value="I-set"/>
    <property type="match status" value="3"/>
</dbReference>
<dbReference type="InterPro" id="IPR013098">
    <property type="entry name" value="Ig_I-set"/>
</dbReference>
<protein>
    <submittedName>
        <fullName evidence="4">TITIN protein</fullName>
    </submittedName>
</protein>
<dbReference type="InterPro" id="IPR003599">
    <property type="entry name" value="Ig_sub"/>
</dbReference>
<dbReference type="Proteomes" id="UP000886611">
    <property type="component" value="Unassembled WGS sequence"/>
</dbReference>
<dbReference type="AlphaFoldDB" id="A0A8X8BSZ0"/>
<dbReference type="PROSITE" id="PS50835">
    <property type="entry name" value="IG_LIKE"/>
    <property type="match status" value="3"/>
</dbReference>
<evidence type="ECO:0000313" key="4">
    <source>
        <dbReference type="EMBL" id="KAG2465342.1"/>
    </source>
</evidence>
<organism evidence="4 5">
    <name type="scientific">Polypterus senegalus</name>
    <name type="common">Senegal bichir</name>
    <dbReference type="NCBI Taxonomy" id="55291"/>
    <lineage>
        <taxon>Eukaryota</taxon>
        <taxon>Metazoa</taxon>
        <taxon>Chordata</taxon>
        <taxon>Craniata</taxon>
        <taxon>Vertebrata</taxon>
        <taxon>Euteleostomi</taxon>
        <taxon>Actinopterygii</taxon>
        <taxon>Polypteriformes</taxon>
        <taxon>Polypteridae</taxon>
        <taxon>Polypterus</taxon>
    </lineage>
</organism>
<dbReference type="FunFam" id="2.60.40.10:FF:000800">
    <property type="entry name" value="Cardiac titin"/>
    <property type="match status" value="1"/>
</dbReference>
<name>A0A8X8BSZ0_POLSE</name>
<dbReference type="InterPro" id="IPR040849">
    <property type="entry name" value="MyBP-C_THB"/>
</dbReference>
<sequence>MKGKWRQINHGGRIVVEQKGQEAKLEIREVTRTDSGQYRCVATNKHGEIECTTNLEVEGKKEVVIEGDLRSKLKKVPSKQKEPEEDKQIDIVELLKNVDPKEYEKYARMYGITDYRGLLQAIEFIKKMKAEETHRFGAEYEGRRPEEEKDFDDLVSFLQQRMTQTEPVTLIKDVEDQTVMKKKDAQFECEIKINYPEIQLSWYKGTEKLEPSDKYDIRIEEDRHLLRISNCQPEDQGNYRVVCGPHISGAKLIVIEPIVERHLQTISAQKIKFTKTIQDIVVNENQTATFECEVSFDGAIVSWYKDNFELQESYKYSFRTEGRRHFMTINNVTAEDEGDYYCNLCTC</sequence>
<dbReference type="Gene3D" id="2.60.40.10">
    <property type="entry name" value="Immunoglobulins"/>
    <property type="match status" value="3"/>
</dbReference>
<feature type="domain" description="Ig-like" evidence="3">
    <location>
        <begin position="257"/>
        <end position="347"/>
    </location>
</feature>
<gene>
    <name evidence="4" type="primary">Ttn_1</name>
    <name evidence="4" type="ORF">GTO96_0018591</name>
</gene>
<dbReference type="PANTHER" id="PTHR13817:SF166">
    <property type="entry name" value="NEURONAL IGCAM-RELATED"/>
    <property type="match status" value="1"/>
</dbReference>
<dbReference type="InterPro" id="IPR036179">
    <property type="entry name" value="Ig-like_dom_sf"/>
</dbReference>
<dbReference type="FunFam" id="2.60.40.10:FF:001342">
    <property type="entry name" value="titin isoform X1"/>
    <property type="match status" value="1"/>
</dbReference>